<dbReference type="EMBL" id="BNCP01000051">
    <property type="protein sequence ID" value="GIL89633.1"/>
    <property type="molecule type" value="Genomic_DNA"/>
</dbReference>
<dbReference type="OrthoDB" id="556930at2759"/>
<evidence type="ECO:0000256" key="1">
    <source>
        <dbReference type="SAM" id="MobiDB-lite"/>
    </source>
</evidence>
<sequence>SRSGTGVGVGGGATSGRGTDKAAQPPRADGVDAIVSALQIIGTDQGTIDSIAAALPKDDAALRELMVPEQPGASGVWKLRSPAQAAVAFNDVVHKAFRNASESLSSLIFRQNLRPPALDGINNPNTFNGFNGFPGIVVGFGWPLDVSVLNVPFTAGIGLPPVWQATQQNYNNFATQMIADLNLQGRNFARQVDTFQKQAKDKARVDKALNQACVQYALSQFLNTFSNMLLGVNIPAAGVMGIMGQLSGLGYTGLTPTGNMYLKAYCCDMVRRSGINLGLGLNTDGVLNIGNVKVDLNGLMAAISNMVPAGTQVGDAATAVANVAGQAMDTLGGIANSLPKCSVMDWLAFALQGDKQLAQQFNRLINAATKLKVRMLTQARNVASRTNNNAVSVVKRVGNSNAAANAVAGNLGLGALIDVVNSNSVRNSNNKDKSNKN</sequence>
<proteinExistence type="predicted"/>
<gene>
    <name evidence="2" type="ORF">Vretifemale_17333</name>
</gene>
<dbReference type="Proteomes" id="UP000747110">
    <property type="component" value="Unassembled WGS sequence"/>
</dbReference>
<comment type="caution">
    <text evidence="2">The sequence shown here is derived from an EMBL/GenBank/DDBJ whole genome shotgun (WGS) entry which is preliminary data.</text>
</comment>
<accession>A0A8J4FX52</accession>
<evidence type="ECO:0000313" key="2">
    <source>
        <dbReference type="EMBL" id="GIL89633.1"/>
    </source>
</evidence>
<organism evidence="2 3">
    <name type="scientific">Volvox reticuliferus</name>
    <dbReference type="NCBI Taxonomy" id="1737510"/>
    <lineage>
        <taxon>Eukaryota</taxon>
        <taxon>Viridiplantae</taxon>
        <taxon>Chlorophyta</taxon>
        <taxon>core chlorophytes</taxon>
        <taxon>Chlorophyceae</taxon>
        <taxon>CS clade</taxon>
        <taxon>Chlamydomonadales</taxon>
        <taxon>Volvocaceae</taxon>
        <taxon>Volvox</taxon>
    </lineage>
</organism>
<keyword evidence="3" id="KW-1185">Reference proteome</keyword>
<feature type="compositionally biased region" description="Gly residues" evidence="1">
    <location>
        <begin position="1"/>
        <end position="15"/>
    </location>
</feature>
<dbReference type="AlphaFoldDB" id="A0A8J4FX52"/>
<reference evidence="2" key="1">
    <citation type="journal article" date="2021" name="Proc. Natl. Acad. Sci. U.S.A.">
        <title>Three genomes in the algal genus Volvox reveal the fate of a haploid sex-determining region after a transition to homothallism.</title>
        <authorList>
            <person name="Yamamoto K."/>
            <person name="Hamaji T."/>
            <person name="Kawai-Toyooka H."/>
            <person name="Matsuzaki R."/>
            <person name="Takahashi F."/>
            <person name="Nishimura Y."/>
            <person name="Kawachi M."/>
            <person name="Noguchi H."/>
            <person name="Minakuchi Y."/>
            <person name="Umen J.G."/>
            <person name="Toyoda A."/>
            <person name="Nozaki H."/>
        </authorList>
    </citation>
    <scope>NUCLEOTIDE SEQUENCE</scope>
    <source>
        <strain evidence="2">NIES-3786</strain>
    </source>
</reference>
<feature type="non-terminal residue" evidence="2">
    <location>
        <position position="437"/>
    </location>
</feature>
<feature type="region of interest" description="Disordered" evidence="1">
    <location>
        <begin position="1"/>
        <end position="27"/>
    </location>
</feature>
<protein>
    <submittedName>
        <fullName evidence="2">Uncharacterized protein</fullName>
    </submittedName>
</protein>
<name>A0A8J4FX52_9CHLO</name>
<evidence type="ECO:0000313" key="3">
    <source>
        <dbReference type="Proteomes" id="UP000747110"/>
    </source>
</evidence>